<evidence type="ECO:0000259" key="2">
    <source>
        <dbReference type="PROSITE" id="PS50887"/>
    </source>
</evidence>
<dbReference type="SUPFAM" id="SSF55073">
    <property type="entry name" value="Nucleotide cyclase"/>
    <property type="match status" value="1"/>
</dbReference>
<dbReference type="InterPro" id="IPR029787">
    <property type="entry name" value="Nucleotide_cyclase"/>
</dbReference>
<sequence length="985" mass="109608">MKHADAVGATSSDDSLQLAWLASLATAHTPDEVAEVIADLAQAELGCEAACVLWDLQQPANHRSVPPTRMDPADGPWLRNAIQSDQPCRHPADQRRIALCLCRQPRPALLLLTLQEERDGIGFPGKLAAPLRLAGQHLQRTLEWIELQRAHQQLARSETLQRALFAISDLAGSERDMPDMLRGIHAIVGTLMYAENFFIVLHNAEQDTIRFLYFVDVKDSTPPGNGQDMPLSAIEYTLTWYVMCDGKARMGNAEELRSQVPGPVTLIGPDSYDWLGVPMLRDGQPGGALVVQSYQQNIGFTDEDLALLEFVGSHILTALERKQGKEDLEQRVQLRTLELAEANRGLQMEILERQRAEHLQAVLFQIAELATADIDQDAFYRRVHAAVGELLNAENFFIALLSDDRQHLTFPYSVDAVLAPPAERPLGRGLSEYVLRRGTALRADNADIEELDRQGEIAPGRMGSPAMCWLGVPLIVGDEVIGLVTVQSYRATVMYGPADQELLTFVASQIANSLTRRRSVESLKRAYEELEHRVEERTLALRKEIIERERMQDQLRHQVMHDSLTGLPNRSYLRDRIDRVLGAIRRDPQRHCALLYLDVDRFKIINDSLGHLAGDDVLKEVATRLAGCVRHPDLVARLSGDEFAILLEDVDLMPDATIVAQRVMDALGAPMLIAGKDLQVTASVGIAVGDDHYGVADEVLRDADIALYRAKELGRKRFELFDETLAKNVIDVLALEGELRQALQHDQFEPYFQPICQLDGGQVVGYEALIRWNHPQRGVLRPGDFLKIAEDSGLIEAIDWRMFELSCNLLLQHGRDEAFMTVNVSALHLRHPDFDERLIRLLEHTGLAPSRLVVEVTEGALLDNPERVRATLDRLRLIGVGAALDDFGTGYSSLSYLHSLPLRILKIDRAFVQELDKGANTNSTTVVAAILALARALNIQVIAEGIETEIQHGALMAMGCEMGQGYLLGHPAPIAHWQEPRVVDA</sequence>
<evidence type="ECO:0000313" key="3">
    <source>
        <dbReference type="EMBL" id="TPG11919.1"/>
    </source>
</evidence>
<organism evidence="3 4">
    <name type="scientific">Rhodanobacter glycinis</name>
    <dbReference type="NCBI Taxonomy" id="582702"/>
    <lineage>
        <taxon>Bacteria</taxon>
        <taxon>Pseudomonadati</taxon>
        <taxon>Pseudomonadota</taxon>
        <taxon>Gammaproteobacteria</taxon>
        <taxon>Lysobacterales</taxon>
        <taxon>Rhodanobacteraceae</taxon>
        <taxon>Rhodanobacter</taxon>
    </lineage>
</organism>
<dbReference type="SMART" id="SM00052">
    <property type="entry name" value="EAL"/>
    <property type="match status" value="1"/>
</dbReference>
<dbReference type="Proteomes" id="UP000319486">
    <property type="component" value="Unassembled WGS sequence"/>
</dbReference>
<dbReference type="Pfam" id="PF00990">
    <property type="entry name" value="GGDEF"/>
    <property type="match status" value="1"/>
</dbReference>
<dbReference type="PANTHER" id="PTHR44757:SF2">
    <property type="entry name" value="BIOFILM ARCHITECTURE MAINTENANCE PROTEIN MBAA"/>
    <property type="match status" value="1"/>
</dbReference>
<dbReference type="EMBL" id="RCZO01000001">
    <property type="protein sequence ID" value="TPG11919.1"/>
    <property type="molecule type" value="Genomic_DNA"/>
</dbReference>
<dbReference type="CDD" id="cd01948">
    <property type="entry name" value="EAL"/>
    <property type="match status" value="1"/>
</dbReference>
<feature type="domain" description="EAL" evidence="1">
    <location>
        <begin position="732"/>
        <end position="985"/>
    </location>
</feature>
<reference evidence="3 4" key="1">
    <citation type="journal article" date="2019" name="Environ. Microbiol.">
        <title>Species interactions and distinct microbial communities in high Arctic permafrost affected cryosols are associated with the CH4 and CO2 gas fluxes.</title>
        <authorList>
            <person name="Altshuler I."/>
            <person name="Hamel J."/>
            <person name="Turney S."/>
            <person name="Magnuson E."/>
            <person name="Levesque R."/>
            <person name="Greer C."/>
            <person name="Whyte L.G."/>
        </authorList>
    </citation>
    <scope>NUCLEOTIDE SEQUENCE [LARGE SCALE GENOMIC DNA]</scope>
    <source>
        <strain evidence="3 4">S13Y</strain>
    </source>
</reference>
<dbReference type="InterPro" id="IPR003018">
    <property type="entry name" value="GAF"/>
</dbReference>
<dbReference type="SUPFAM" id="SSF141868">
    <property type="entry name" value="EAL domain-like"/>
    <property type="match status" value="1"/>
</dbReference>
<gene>
    <name evidence="3" type="ORF">EAH88_03500</name>
</gene>
<dbReference type="SMART" id="SM00267">
    <property type="entry name" value="GGDEF"/>
    <property type="match status" value="1"/>
</dbReference>
<evidence type="ECO:0000313" key="4">
    <source>
        <dbReference type="Proteomes" id="UP000319486"/>
    </source>
</evidence>
<dbReference type="AlphaFoldDB" id="A0A502CIN2"/>
<dbReference type="SMART" id="SM00065">
    <property type="entry name" value="GAF"/>
    <property type="match status" value="2"/>
</dbReference>
<dbReference type="InterPro" id="IPR000160">
    <property type="entry name" value="GGDEF_dom"/>
</dbReference>
<dbReference type="InterPro" id="IPR029016">
    <property type="entry name" value="GAF-like_dom_sf"/>
</dbReference>
<evidence type="ECO:0000259" key="1">
    <source>
        <dbReference type="PROSITE" id="PS50883"/>
    </source>
</evidence>
<dbReference type="PROSITE" id="PS50887">
    <property type="entry name" value="GGDEF"/>
    <property type="match status" value="1"/>
</dbReference>
<accession>A0A502CIN2</accession>
<dbReference type="InterPro" id="IPR052155">
    <property type="entry name" value="Biofilm_reg_signaling"/>
</dbReference>
<protein>
    <submittedName>
        <fullName evidence="3">EAL domain-containing protein</fullName>
    </submittedName>
</protein>
<dbReference type="RefSeq" id="WP_140648992.1">
    <property type="nucleotide sequence ID" value="NZ_RCZO01000001.1"/>
</dbReference>
<dbReference type="Gene3D" id="3.30.70.270">
    <property type="match status" value="1"/>
</dbReference>
<dbReference type="Pfam" id="PF00563">
    <property type="entry name" value="EAL"/>
    <property type="match status" value="1"/>
</dbReference>
<dbReference type="SUPFAM" id="SSF55781">
    <property type="entry name" value="GAF domain-like"/>
    <property type="match status" value="2"/>
</dbReference>
<dbReference type="Gene3D" id="3.30.450.40">
    <property type="match status" value="2"/>
</dbReference>
<keyword evidence="4" id="KW-1185">Reference proteome</keyword>
<dbReference type="Gene3D" id="3.20.20.450">
    <property type="entry name" value="EAL domain"/>
    <property type="match status" value="1"/>
</dbReference>
<dbReference type="InterPro" id="IPR043128">
    <property type="entry name" value="Rev_trsase/Diguanyl_cyclase"/>
</dbReference>
<proteinExistence type="predicted"/>
<dbReference type="InterPro" id="IPR035919">
    <property type="entry name" value="EAL_sf"/>
</dbReference>
<name>A0A502CIN2_9GAMM</name>
<dbReference type="Pfam" id="PF13185">
    <property type="entry name" value="GAF_2"/>
    <property type="match status" value="2"/>
</dbReference>
<dbReference type="CDD" id="cd01949">
    <property type="entry name" value="GGDEF"/>
    <property type="match status" value="1"/>
</dbReference>
<feature type="domain" description="GGDEF" evidence="2">
    <location>
        <begin position="590"/>
        <end position="723"/>
    </location>
</feature>
<comment type="caution">
    <text evidence="3">The sequence shown here is derived from an EMBL/GenBank/DDBJ whole genome shotgun (WGS) entry which is preliminary data.</text>
</comment>
<dbReference type="InterPro" id="IPR001633">
    <property type="entry name" value="EAL_dom"/>
</dbReference>
<dbReference type="PANTHER" id="PTHR44757">
    <property type="entry name" value="DIGUANYLATE CYCLASE DGCP"/>
    <property type="match status" value="1"/>
</dbReference>
<dbReference type="PROSITE" id="PS50883">
    <property type="entry name" value="EAL"/>
    <property type="match status" value="1"/>
</dbReference>
<dbReference type="NCBIfam" id="TIGR00254">
    <property type="entry name" value="GGDEF"/>
    <property type="match status" value="1"/>
</dbReference>